<feature type="compositionally biased region" description="Polar residues" evidence="1">
    <location>
        <begin position="125"/>
        <end position="139"/>
    </location>
</feature>
<reference evidence="2 3" key="1">
    <citation type="submission" date="2020-06" db="EMBL/GenBank/DDBJ databases">
        <title>Transcriptomic and genomic resources for Thalictrum thalictroides and T. hernandezii: Facilitating candidate gene discovery in an emerging model plant lineage.</title>
        <authorList>
            <person name="Arias T."/>
            <person name="Riano-Pachon D.M."/>
            <person name="Di Stilio V.S."/>
        </authorList>
    </citation>
    <scope>NUCLEOTIDE SEQUENCE [LARGE SCALE GENOMIC DNA]</scope>
    <source>
        <strain evidence="3">cv. WT478/WT964</strain>
        <tissue evidence="2">Leaves</tissue>
    </source>
</reference>
<proteinExistence type="predicted"/>
<feature type="region of interest" description="Disordered" evidence="1">
    <location>
        <begin position="49"/>
        <end position="68"/>
    </location>
</feature>
<evidence type="ECO:0000313" key="3">
    <source>
        <dbReference type="Proteomes" id="UP000554482"/>
    </source>
</evidence>
<name>A0A7J6W7T9_THATH</name>
<dbReference type="EMBL" id="JABWDY010020790">
    <property type="protein sequence ID" value="KAF5192888.1"/>
    <property type="molecule type" value="Genomic_DNA"/>
</dbReference>
<comment type="caution">
    <text evidence="2">The sequence shown here is derived from an EMBL/GenBank/DDBJ whole genome shotgun (WGS) entry which is preliminary data.</text>
</comment>
<gene>
    <name evidence="2" type="ORF">FRX31_017525</name>
</gene>
<sequence length="216" mass="24591">MERIMSKHWTFLSLVSGDIGFSFLSNVALVHNLLFYQICAFQEVKSRKQKEKKVPNRSSNDAAESCSQFPGGAPTCTRGREFGIHISTSFPQARTFQVAKNKQLKIQEMRKSSIKAAAESGSRCPPSTSTLASHMPQTLRTQTSSSLPLEPLSVYASAENCFPCYSCSEFNPFRMKRDLKEHNRKDHYHWKEKCRLCYNVFLSNKKLLDNQEALSH</sequence>
<evidence type="ECO:0000256" key="1">
    <source>
        <dbReference type="SAM" id="MobiDB-lite"/>
    </source>
</evidence>
<feature type="compositionally biased region" description="Polar residues" evidence="1">
    <location>
        <begin position="56"/>
        <end position="68"/>
    </location>
</feature>
<organism evidence="2 3">
    <name type="scientific">Thalictrum thalictroides</name>
    <name type="common">Rue-anemone</name>
    <name type="synonym">Anemone thalictroides</name>
    <dbReference type="NCBI Taxonomy" id="46969"/>
    <lineage>
        <taxon>Eukaryota</taxon>
        <taxon>Viridiplantae</taxon>
        <taxon>Streptophyta</taxon>
        <taxon>Embryophyta</taxon>
        <taxon>Tracheophyta</taxon>
        <taxon>Spermatophyta</taxon>
        <taxon>Magnoliopsida</taxon>
        <taxon>Ranunculales</taxon>
        <taxon>Ranunculaceae</taxon>
        <taxon>Thalictroideae</taxon>
        <taxon>Thalictrum</taxon>
    </lineage>
</organism>
<accession>A0A7J6W7T9</accession>
<feature type="non-terminal residue" evidence="2">
    <location>
        <position position="1"/>
    </location>
</feature>
<feature type="region of interest" description="Disordered" evidence="1">
    <location>
        <begin position="117"/>
        <end position="139"/>
    </location>
</feature>
<protein>
    <submittedName>
        <fullName evidence="2">Uncharacterized protein</fullName>
    </submittedName>
</protein>
<evidence type="ECO:0000313" key="2">
    <source>
        <dbReference type="EMBL" id="KAF5192888.1"/>
    </source>
</evidence>
<dbReference type="Proteomes" id="UP000554482">
    <property type="component" value="Unassembled WGS sequence"/>
</dbReference>
<dbReference type="AlphaFoldDB" id="A0A7J6W7T9"/>
<keyword evidence="3" id="KW-1185">Reference proteome</keyword>